<dbReference type="PRINTS" id="PR00171">
    <property type="entry name" value="SUGRTRNSPORT"/>
</dbReference>
<dbReference type="PANTHER" id="PTHR48022">
    <property type="entry name" value="PLASTIDIC GLUCOSE TRANSPORTER 4"/>
    <property type="match status" value="1"/>
</dbReference>
<dbReference type="SUPFAM" id="SSF103473">
    <property type="entry name" value="MFS general substrate transporter"/>
    <property type="match status" value="1"/>
</dbReference>
<evidence type="ECO:0000256" key="6">
    <source>
        <dbReference type="ARBA" id="ARBA00023136"/>
    </source>
</evidence>
<gene>
    <name evidence="10" type="ORF">Q9L58_004256</name>
</gene>
<evidence type="ECO:0000256" key="4">
    <source>
        <dbReference type="ARBA" id="ARBA00022692"/>
    </source>
</evidence>
<dbReference type="PROSITE" id="PS00217">
    <property type="entry name" value="SUGAR_TRANSPORT_2"/>
    <property type="match status" value="1"/>
</dbReference>
<feature type="transmembrane region" description="Helical" evidence="8">
    <location>
        <begin position="401"/>
        <end position="419"/>
    </location>
</feature>
<evidence type="ECO:0000256" key="3">
    <source>
        <dbReference type="ARBA" id="ARBA00022448"/>
    </source>
</evidence>
<feature type="transmembrane region" description="Helical" evidence="8">
    <location>
        <begin position="45"/>
        <end position="66"/>
    </location>
</feature>
<organism evidence="10 11">
    <name type="scientific">Discina gigas</name>
    <dbReference type="NCBI Taxonomy" id="1032678"/>
    <lineage>
        <taxon>Eukaryota</taxon>
        <taxon>Fungi</taxon>
        <taxon>Dikarya</taxon>
        <taxon>Ascomycota</taxon>
        <taxon>Pezizomycotina</taxon>
        <taxon>Pezizomycetes</taxon>
        <taxon>Pezizales</taxon>
        <taxon>Discinaceae</taxon>
        <taxon>Discina</taxon>
    </lineage>
</organism>
<feature type="transmembrane region" description="Helical" evidence="8">
    <location>
        <begin position="112"/>
        <end position="134"/>
    </location>
</feature>
<evidence type="ECO:0000259" key="9">
    <source>
        <dbReference type="PROSITE" id="PS50850"/>
    </source>
</evidence>
<evidence type="ECO:0000256" key="2">
    <source>
        <dbReference type="ARBA" id="ARBA00010992"/>
    </source>
</evidence>
<proteinExistence type="inferred from homology"/>
<dbReference type="InterPro" id="IPR003663">
    <property type="entry name" value="Sugar/inositol_transpt"/>
</dbReference>
<comment type="caution">
    <text evidence="10">The sequence shown here is derived from an EMBL/GenBank/DDBJ whole genome shotgun (WGS) entry which is preliminary data.</text>
</comment>
<comment type="similarity">
    <text evidence="2 7">Belongs to the major facilitator superfamily. Sugar transporter (TC 2.A.1.1) family.</text>
</comment>
<evidence type="ECO:0000256" key="1">
    <source>
        <dbReference type="ARBA" id="ARBA00004141"/>
    </source>
</evidence>
<feature type="transmembrane region" description="Helical" evidence="8">
    <location>
        <begin position="146"/>
        <end position="163"/>
    </location>
</feature>
<evidence type="ECO:0000256" key="8">
    <source>
        <dbReference type="SAM" id="Phobius"/>
    </source>
</evidence>
<dbReference type="PANTHER" id="PTHR48022:SF2">
    <property type="entry name" value="PLASTIDIC GLUCOSE TRANSPORTER 4"/>
    <property type="match status" value="1"/>
</dbReference>
<keyword evidence="3 7" id="KW-0813">Transport</keyword>
<feature type="transmembrane region" description="Helical" evidence="8">
    <location>
        <begin position="237"/>
        <end position="261"/>
    </location>
</feature>
<dbReference type="InterPro" id="IPR005828">
    <property type="entry name" value="MFS_sugar_transport-like"/>
</dbReference>
<keyword evidence="4 8" id="KW-0812">Transmembrane</keyword>
<dbReference type="Pfam" id="PF00083">
    <property type="entry name" value="Sugar_tr"/>
    <property type="match status" value="1"/>
</dbReference>
<evidence type="ECO:0000256" key="7">
    <source>
        <dbReference type="RuleBase" id="RU003346"/>
    </source>
</evidence>
<feature type="transmembrane region" description="Helical" evidence="8">
    <location>
        <begin position="273"/>
        <end position="292"/>
    </location>
</feature>
<comment type="subcellular location">
    <subcellularLocation>
        <location evidence="1">Membrane</location>
        <topology evidence="1">Multi-pass membrane protein</topology>
    </subcellularLocation>
</comment>
<keyword evidence="5 8" id="KW-1133">Transmembrane helix</keyword>
<feature type="domain" description="Major facilitator superfamily (MFS) profile" evidence="9">
    <location>
        <begin position="1"/>
        <end position="423"/>
    </location>
</feature>
<sequence length="470" mass="50955">MPEFERLFGPLSPTLRGLIVSMILIPASISSLAAGPIADRISRTYAISLGAGLYAIGSLLQCLAGFGTGRSGGLAMLLLGRIITGFGEGIFLSPITVYAIEVAPGKQRGRVASLVQVFICTGVALGYFICYGSLRIQGSLSWRLPFAFQALISGVICGGCFRLPHSPRWLLHVGRKVEAQLALETLEITQNSTEAEKEEILALHMEEHIARSRAGFKTMIEDAKLMFRKGAWRRTSLGIFMSGFQQLTGVDGLLFYAPVLFTQAGLGSTNASFLASGVSGVVNLVVTIIAQFYTDKWGRRPTMIIGNGLCAASMLIVGVIYASGVNSTHGGQYMIIAMIYLFLISFSSSTAITCRIYVTEIQPITTRAAASSLALTANWLVNWVIAFTTPLFLARSSSGPYFLWGGSTAFAVVVFICFMPETKGRSLESVEMAFETLPLRELTNKVSHRRGYVNDETTRREQNVDIGQNM</sequence>
<feature type="transmembrane region" description="Helical" evidence="8">
    <location>
        <begin position="370"/>
        <end position="389"/>
    </location>
</feature>
<dbReference type="EMBL" id="JBBBZM010000044">
    <property type="protein sequence ID" value="KAL0636773.1"/>
    <property type="molecule type" value="Genomic_DNA"/>
</dbReference>
<accession>A0ABR3GLN1</accession>
<keyword evidence="6 8" id="KW-0472">Membrane</keyword>
<reference evidence="10 11" key="1">
    <citation type="submission" date="2024-02" db="EMBL/GenBank/DDBJ databases">
        <title>Discinaceae phylogenomics.</title>
        <authorList>
            <person name="Dirks A.C."/>
            <person name="James T.Y."/>
        </authorList>
    </citation>
    <scope>NUCLEOTIDE SEQUENCE [LARGE SCALE GENOMIC DNA]</scope>
    <source>
        <strain evidence="10 11">ACD0624</strain>
    </source>
</reference>
<keyword evidence="11" id="KW-1185">Reference proteome</keyword>
<feature type="transmembrane region" description="Helical" evidence="8">
    <location>
        <begin position="15"/>
        <end position="38"/>
    </location>
</feature>
<dbReference type="InterPro" id="IPR005829">
    <property type="entry name" value="Sugar_transporter_CS"/>
</dbReference>
<dbReference type="NCBIfam" id="TIGR00879">
    <property type="entry name" value="SP"/>
    <property type="match status" value="1"/>
</dbReference>
<feature type="transmembrane region" description="Helical" evidence="8">
    <location>
        <begin position="78"/>
        <end position="100"/>
    </location>
</feature>
<dbReference type="InterPro" id="IPR020846">
    <property type="entry name" value="MFS_dom"/>
</dbReference>
<feature type="transmembrane region" description="Helical" evidence="8">
    <location>
        <begin position="304"/>
        <end position="322"/>
    </location>
</feature>
<name>A0ABR3GLN1_9PEZI</name>
<dbReference type="Proteomes" id="UP001447188">
    <property type="component" value="Unassembled WGS sequence"/>
</dbReference>
<evidence type="ECO:0000256" key="5">
    <source>
        <dbReference type="ARBA" id="ARBA00022989"/>
    </source>
</evidence>
<dbReference type="InterPro" id="IPR036259">
    <property type="entry name" value="MFS_trans_sf"/>
</dbReference>
<feature type="transmembrane region" description="Helical" evidence="8">
    <location>
        <begin position="334"/>
        <end position="358"/>
    </location>
</feature>
<dbReference type="Gene3D" id="1.20.1250.20">
    <property type="entry name" value="MFS general substrate transporter like domains"/>
    <property type="match status" value="1"/>
</dbReference>
<evidence type="ECO:0000313" key="11">
    <source>
        <dbReference type="Proteomes" id="UP001447188"/>
    </source>
</evidence>
<dbReference type="PROSITE" id="PS50850">
    <property type="entry name" value="MFS"/>
    <property type="match status" value="1"/>
</dbReference>
<dbReference type="InterPro" id="IPR050360">
    <property type="entry name" value="MFS_Sugar_Transporters"/>
</dbReference>
<evidence type="ECO:0000313" key="10">
    <source>
        <dbReference type="EMBL" id="KAL0636773.1"/>
    </source>
</evidence>
<protein>
    <recommendedName>
        <fullName evidence="9">Major facilitator superfamily (MFS) profile domain-containing protein</fullName>
    </recommendedName>
</protein>